<dbReference type="Pfam" id="PF10604">
    <property type="entry name" value="Polyketide_cyc2"/>
    <property type="match status" value="1"/>
</dbReference>
<keyword evidence="2" id="KW-1185">Reference proteome</keyword>
<dbReference type="RefSeq" id="WP_310408644.1">
    <property type="nucleotide sequence ID" value="NZ_JAVDYC010000001.1"/>
</dbReference>
<dbReference type="EMBL" id="JAVDYC010000001">
    <property type="protein sequence ID" value="MDR7320237.1"/>
    <property type="molecule type" value="Genomic_DNA"/>
</dbReference>
<proteinExistence type="predicted"/>
<dbReference type="Proteomes" id="UP001183629">
    <property type="component" value="Unassembled WGS sequence"/>
</dbReference>
<dbReference type="InterPro" id="IPR019587">
    <property type="entry name" value="Polyketide_cyclase/dehydratase"/>
</dbReference>
<accession>A0AAE3ZJP7</accession>
<name>A0AAE3ZJP7_9ACTN</name>
<dbReference type="SUPFAM" id="SSF55961">
    <property type="entry name" value="Bet v1-like"/>
    <property type="match status" value="1"/>
</dbReference>
<evidence type="ECO:0000313" key="1">
    <source>
        <dbReference type="EMBL" id="MDR7320237.1"/>
    </source>
</evidence>
<reference evidence="1 2" key="1">
    <citation type="submission" date="2023-07" db="EMBL/GenBank/DDBJ databases">
        <title>Sequencing the genomes of 1000 actinobacteria strains.</title>
        <authorList>
            <person name="Klenk H.-P."/>
        </authorList>
    </citation>
    <scope>NUCLEOTIDE SEQUENCE [LARGE SCALE GENOMIC DNA]</scope>
    <source>
        <strain evidence="1 2">DSM 44711</strain>
    </source>
</reference>
<comment type="caution">
    <text evidence="1">The sequence shown here is derived from an EMBL/GenBank/DDBJ whole genome shotgun (WGS) entry which is preliminary data.</text>
</comment>
<organism evidence="1 2">
    <name type="scientific">Catenuloplanes niger</name>
    <dbReference type="NCBI Taxonomy" id="587534"/>
    <lineage>
        <taxon>Bacteria</taxon>
        <taxon>Bacillati</taxon>
        <taxon>Actinomycetota</taxon>
        <taxon>Actinomycetes</taxon>
        <taxon>Micromonosporales</taxon>
        <taxon>Micromonosporaceae</taxon>
        <taxon>Catenuloplanes</taxon>
    </lineage>
</organism>
<dbReference type="Gene3D" id="3.30.530.20">
    <property type="match status" value="1"/>
</dbReference>
<dbReference type="InterPro" id="IPR023393">
    <property type="entry name" value="START-like_dom_sf"/>
</dbReference>
<evidence type="ECO:0000313" key="2">
    <source>
        <dbReference type="Proteomes" id="UP001183629"/>
    </source>
</evidence>
<evidence type="ECO:0008006" key="3">
    <source>
        <dbReference type="Google" id="ProtNLM"/>
    </source>
</evidence>
<dbReference type="CDD" id="cd07821">
    <property type="entry name" value="PYR_PYL_RCAR_like"/>
    <property type="match status" value="1"/>
</dbReference>
<gene>
    <name evidence="1" type="ORF">J2S44_000487</name>
</gene>
<sequence length="139" mass="15303">MATVRAEVSVGVPAEPAWEAVADVGAVHRRMLPGRVRDARIDGDTRILTMPDGHEVRELIVGIDHEARRMAYTVVGGQRLPITYHHAFFQVVPEDAGTCRLLWVTDVLPHGAAAHVRPRVERGIAEIRDALEAAHPAER</sequence>
<protein>
    <recommendedName>
        <fullName evidence="3">SRPBCC family protein</fullName>
    </recommendedName>
</protein>
<dbReference type="AlphaFoldDB" id="A0AAE3ZJP7"/>